<dbReference type="PANTHER" id="PTHR34451">
    <property type="entry name" value="PHD FINGER FAMILY PROTEIN"/>
    <property type="match status" value="1"/>
</dbReference>
<dbReference type="GO" id="GO:0008270">
    <property type="term" value="F:zinc ion binding"/>
    <property type="evidence" value="ECO:0007669"/>
    <property type="project" value="UniProtKB-KW"/>
</dbReference>
<feature type="compositionally biased region" description="Low complexity" evidence="4">
    <location>
        <begin position="1"/>
        <end position="18"/>
    </location>
</feature>
<dbReference type="PROSITE" id="PS01359">
    <property type="entry name" value="ZF_PHD_1"/>
    <property type="match status" value="1"/>
</dbReference>
<dbReference type="InterPro" id="IPR019786">
    <property type="entry name" value="Zinc_finger_PHD-type_CS"/>
</dbReference>
<dbReference type="KEGG" id="rsz:108821553"/>
<dbReference type="GeneID" id="108821553"/>
<feature type="compositionally biased region" description="Polar residues" evidence="4">
    <location>
        <begin position="211"/>
        <end position="226"/>
    </location>
</feature>
<organism evidence="5 6">
    <name type="scientific">Raphanus sativus</name>
    <name type="common">Radish</name>
    <name type="synonym">Raphanus raphanistrum var. sativus</name>
    <dbReference type="NCBI Taxonomy" id="3726"/>
    <lineage>
        <taxon>Eukaryota</taxon>
        <taxon>Viridiplantae</taxon>
        <taxon>Streptophyta</taxon>
        <taxon>Embryophyta</taxon>
        <taxon>Tracheophyta</taxon>
        <taxon>Spermatophyta</taxon>
        <taxon>Magnoliopsida</taxon>
        <taxon>eudicotyledons</taxon>
        <taxon>Gunneridae</taxon>
        <taxon>Pentapetalae</taxon>
        <taxon>rosids</taxon>
        <taxon>malvids</taxon>
        <taxon>Brassicales</taxon>
        <taxon>Brassicaceae</taxon>
        <taxon>Brassiceae</taxon>
        <taxon>Raphanus</taxon>
    </lineage>
</organism>
<reference evidence="5" key="1">
    <citation type="journal article" date="2019" name="Database">
        <title>The radish genome database (RadishGD): an integrated information resource for radish genomics.</title>
        <authorList>
            <person name="Yu H.J."/>
            <person name="Baek S."/>
            <person name="Lee Y.J."/>
            <person name="Cho A."/>
            <person name="Mun J.H."/>
        </authorList>
    </citation>
    <scope>NUCLEOTIDE SEQUENCE [LARGE SCALE GENOMIC DNA]</scope>
    <source>
        <strain evidence="5">cv. WK10039</strain>
    </source>
</reference>
<feature type="region of interest" description="Disordered" evidence="4">
    <location>
        <begin position="199"/>
        <end position="235"/>
    </location>
</feature>
<accession>A0A6J0KQ71</accession>
<evidence type="ECO:0000256" key="2">
    <source>
        <dbReference type="ARBA" id="ARBA00022771"/>
    </source>
</evidence>
<sequence length="235" mass="26398">MNLPPSTTTSDTADSSSHSTERCDCCGSQDSWVIHPARLRGIFRFFCTHCILRSHPASFCPTCLAFYDNSPPHHSRRVSCSDCDSYTHIQCAGDDYASSPYYLCPPCRDPISFSFFRPSVDANGVRCLDESLSEAFTCACEIAVFSMSRAVYFAKKEAERKGKKESAVEKKIAREDLEYFVKLYEKARSDIEKLEEASFELSGGDQEQKPKQSVSSNSDLNVIESSDQLKRNRTL</sequence>
<keyword evidence="1" id="KW-0479">Metal-binding</keyword>
<protein>
    <submittedName>
        <fullName evidence="6">Uncharacterized protein LOC108821553</fullName>
    </submittedName>
</protein>
<reference evidence="6" key="2">
    <citation type="submission" date="2025-08" db="UniProtKB">
        <authorList>
            <consortium name="RefSeq"/>
        </authorList>
    </citation>
    <scope>IDENTIFICATION</scope>
    <source>
        <tissue evidence="6">Leaf</tissue>
    </source>
</reference>
<keyword evidence="2" id="KW-0863">Zinc-finger</keyword>
<dbReference type="RefSeq" id="XP_018450060.1">
    <property type="nucleotide sequence ID" value="XM_018594558.2"/>
</dbReference>
<dbReference type="InterPro" id="IPR011011">
    <property type="entry name" value="Znf_FYVE_PHD"/>
</dbReference>
<dbReference type="OrthoDB" id="692041at2759"/>
<gene>
    <name evidence="6" type="primary">LOC108821553</name>
</gene>
<dbReference type="Proteomes" id="UP000504610">
    <property type="component" value="Chromosome 8"/>
</dbReference>
<dbReference type="AlphaFoldDB" id="A0A6J0KQ71"/>
<evidence type="ECO:0000256" key="1">
    <source>
        <dbReference type="ARBA" id="ARBA00022723"/>
    </source>
</evidence>
<keyword evidence="3" id="KW-0862">Zinc</keyword>
<feature type="region of interest" description="Disordered" evidence="4">
    <location>
        <begin position="1"/>
        <end position="21"/>
    </location>
</feature>
<name>A0A6J0KQ71_RAPSA</name>
<dbReference type="PANTHER" id="PTHR34451:SF10">
    <property type="entry name" value="RING-TYPE DOMAIN-CONTAINING PROTEIN"/>
    <property type="match status" value="1"/>
</dbReference>
<evidence type="ECO:0000313" key="6">
    <source>
        <dbReference type="RefSeq" id="XP_018450060.1"/>
    </source>
</evidence>
<evidence type="ECO:0000313" key="5">
    <source>
        <dbReference type="Proteomes" id="UP000504610"/>
    </source>
</evidence>
<evidence type="ECO:0000256" key="4">
    <source>
        <dbReference type="SAM" id="MobiDB-lite"/>
    </source>
</evidence>
<proteinExistence type="predicted"/>
<keyword evidence="5" id="KW-1185">Reference proteome</keyword>
<dbReference type="SUPFAM" id="SSF57903">
    <property type="entry name" value="FYVE/PHD zinc finger"/>
    <property type="match status" value="1"/>
</dbReference>
<evidence type="ECO:0000256" key="3">
    <source>
        <dbReference type="ARBA" id="ARBA00022833"/>
    </source>
</evidence>